<feature type="region of interest" description="Disordered" evidence="1">
    <location>
        <begin position="1"/>
        <end position="21"/>
    </location>
</feature>
<evidence type="ECO:0000256" key="1">
    <source>
        <dbReference type="SAM" id="MobiDB-lite"/>
    </source>
</evidence>
<feature type="compositionally biased region" description="Polar residues" evidence="1">
    <location>
        <begin position="1"/>
        <end position="13"/>
    </location>
</feature>
<dbReference type="EMBL" id="EF083070">
    <property type="protein sequence ID" value="ABK22421.1"/>
    <property type="molecule type" value="mRNA"/>
</dbReference>
<reference evidence="2" key="1">
    <citation type="journal article" date="2008" name="BMC Genomics">
        <title>A conifer genomics resource of 200,000 spruce (Picea spp.) ESTs and 6,464 high-quality, sequence-finished full-length cDNAs for Sitka spruce (Picea sitchensis).</title>
        <authorList>
            <person name="Ralph S.G."/>
            <person name="Chun H.J."/>
            <person name="Kolosova N."/>
            <person name="Cooper D."/>
            <person name="Oddy C."/>
            <person name="Ritland C.E."/>
            <person name="Kirkpatrick R."/>
            <person name="Moore R."/>
            <person name="Barber S."/>
            <person name="Holt R.A."/>
            <person name="Jones S.J."/>
            <person name="Marra M.A."/>
            <person name="Douglas C.J."/>
            <person name="Ritland K."/>
            <person name="Bohlmann J."/>
        </authorList>
    </citation>
    <scope>NUCLEOTIDE SEQUENCE</scope>
    <source>
        <tissue evidence="2">Green portion of the leader tissue</tissue>
    </source>
</reference>
<dbReference type="AlphaFoldDB" id="A9NP60"/>
<evidence type="ECO:0000313" key="2">
    <source>
        <dbReference type="EMBL" id="ABK22421.1"/>
    </source>
</evidence>
<name>A9NP60_PICSI</name>
<accession>A9NP60</accession>
<sequence length="46" mass="5098">MDTTSAHGTQRSPLQRIPGQNGRRFQVIRGGIWMGRAAIYGLSLQN</sequence>
<protein>
    <submittedName>
        <fullName evidence="2">Uncharacterized protein</fullName>
    </submittedName>
</protein>
<proteinExistence type="evidence at transcript level"/>
<organism evidence="2">
    <name type="scientific">Picea sitchensis</name>
    <name type="common">Sitka spruce</name>
    <name type="synonym">Pinus sitchensis</name>
    <dbReference type="NCBI Taxonomy" id="3332"/>
    <lineage>
        <taxon>Eukaryota</taxon>
        <taxon>Viridiplantae</taxon>
        <taxon>Streptophyta</taxon>
        <taxon>Embryophyta</taxon>
        <taxon>Tracheophyta</taxon>
        <taxon>Spermatophyta</taxon>
        <taxon>Pinopsida</taxon>
        <taxon>Pinidae</taxon>
        <taxon>Conifers I</taxon>
        <taxon>Pinales</taxon>
        <taxon>Pinaceae</taxon>
        <taxon>Picea</taxon>
    </lineage>
</organism>